<sequence length="187" mass="20533">MLQPSHPSFRFRSVVLFPLLALLSAPAVAQMPVNVPSAKLPERSPQERLEQGVRNLFELLAKPDPRYQTFVHFTDKTRLWFVMTSAGLADAELTDGQAARDILAAMFGPESGINPSFGAPDITIDGAFGRATLPITVHEGTKPPECGTAYVDAVLEPPGPWAKTPEQGLWRFTQITLSFEKFRKCPA</sequence>
<proteinExistence type="predicted"/>
<organism evidence="2">
    <name type="scientific">uncultured Sphingopyxis sp</name>
    <dbReference type="NCBI Taxonomy" id="310581"/>
    <lineage>
        <taxon>Bacteria</taxon>
        <taxon>Pseudomonadati</taxon>
        <taxon>Pseudomonadota</taxon>
        <taxon>Alphaproteobacteria</taxon>
        <taxon>Sphingomonadales</taxon>
        <taxon>Sphingomonadaceae</taxon>
        <taxon>Sphingopyxis</taxon>
        <taxon>environmental samples</taxon>
    </lineage>
</organism>
<keyword evidence="1" id="KW-0732">Signal</keyword>
<evidence type="ECO:0000313" key="2">
    <source>
        <dbReference type="EMBL" id="SBV32822.1"/>
    </source>
</evidence>
<evidence type="ECO:0000256" key="1">
    <source>
        <dbReference type="SAM" id="SignalP"/>
    </source>
</evidence>
<gene>
    <name evidence="2" type="ORF">SPPYR_1702</name>
</gene>
<name>A0A1Y5PS27_9SPHN</name>
<dbReference type="EMBL" id="LT598653">
    <property type="protein sequence ID" value="SBV32822.1"/>
    <property type="molecule type" value="Genomic_DNA"/>
</dbReference>
<dbReference type="RefSeq" id="WP_295326242.1">
    <property type="nucleotide sequence ID" value="NZ_LT598653.1"/>
</dbReference>
<reference evidence="2" key="1">
    <citation type="submission" date="2016-03" db="EMBL/GenBank/DDBJ databases">
        <authorList>
            <person name="Ploux O."/>
        </authorList>
    </citation>
    <scope>NUCLEOTIDE SEQUENCE</scope>
    <source>
        <strain evidence="2">UC10</strain>
    </source>
</reference>
<feature type="signal peptide" evidence="1">
    <location>
        <begin position="1"/>
        <end position="29"/>
    </location>
</feature>
<feature type="chain" id="PRO_5012961027" description="SnoaL-like domain-containing protein" evidence="1">
    <location>
        <begin position="30"/>
        <end position="187"/>
    </location>
</feature>
<protein>
    <recommendedName>
        <fullName evidence="3">SnoaL-like domain-containing protein</fullName>
    </recommendedName>
</protein>
<dbReference type="KEGG" id="sphu:SPPYR_1702"/>
<dbReference type="AlphaFoldDB" id="A0A1Y5PS27"/>
<accession>A0A1Y5PS27</accession>
<evidence type="ECO:0008006" key="3">
    <source>
        <dbReference type="Google" id="ProtNLM"/>
    </source>
</evidence>